<keyword evidence="3" id="KW-1185">Reference proteome</keyword>
<reference evidence="2 3" key="1">
    <citation type="submission" date="2016-11" db="EMBL/GenBank/DDBJ databases">
        <title>Complete genome sequence of the aerobically denitrifying bacterium Chelatococcus daeguensis TAD1.</title>
        <authorList>
            <person name="Yang Y."/>
            <person name="Huang S."/>
            <person name="Lin E."/>
        </authorList>
    </citation>
    <scope>NUCLEOTIDE SEQUENCE [LARGE SCALE GENOMIC DNA]</scope>
    <source>
        <strain evidence="2 3">TAD1</strain>
    </source>
</reference>
<accession>A0AAC9NY60</accession>
<proteinExistence type="predicted"/>
<sequence length="288" mass="31961">MVWKKLFGGGREKEPSPREIERKRQFDRWLDGIGPEWAEAYMILVTDPALDQAFRAGVHYALNEGDVEEARKILRQSMHFLTPDSREKLRNVGQAQRWATFDQIAEAGIVISSNATFPMDALQIAKQPVPDRPDLEFPLYFRGEGHLLTVAPTGAGKGQRLILPVLLDFEGPTVVLDPKGENYEHTAWRRSLYGQVFKWAPGEADSDCYNPLDRVTGWGRGTASGRAAGHSSGQGAFLGRGRARPADRIDLLRHPHAAGRPAQHARGLPPADTEQGGFRGDGRRPARL</sequence>
<evidence type="ECO:0008006" key="4">
    <source>
        <dbReference type="Google" id="ProtNLM"/>
    </source>
</evidence>
<name>A0AAC9NY60_9HYPH</name>
<feature type="region of interest" description="Disordered" evidence="1">
    <location>
        <begin position="258"/>
        <end position="288"/>
    </location>
</feature>
<dbReference type="AlphaFoldDB" id="A0AAC9NY60"/>
<dbReference type="InterPro" id="IPR027417">
    <property type="entry name" value="P-loop_NTPase"/>
</dbReference>
<organism evidence="2 3">
    <name type="scientific">Chelatococcus daeguensis</name>
    <dbReference type="NCBI Taxonomy" id="444444"/>
    <lineage>
        <taxon>Bacteria</taxon>
        <taxon>Pseudomonadati</taxon>
        <taxon>Pseudomonadota</taxon>
        <taxon>Alphaproteobacteria</taxon>
        <taxon>Hyphomicrobiales</taxon>
        <taxon>Chelatococcaceae</taxon>
        <taxon>Chelatococcus</taxon>
    </lineage>
</organism>
<gene>
    <name evidence="2" type="ORF">BOQ54_04475</name>
</gene>
<protein>
    <recommendedName>
        <fullName evidence="4">Type IV secretory system Conjugative DNA transfer</fullName>
    </recommendedName>
</protein>
<dbReference type="InterPro" id="IPR003688">
    <property type="entry name" value="TraG/VirD4"/>
</dbReference>
<dbReference type="Pfam" id="PF02534">
    <property type="entry name" value="T4SS-DNA_transf"/>
    <property type="match status" value="1"/>
</dbReference>
<evidence type="ECO:0000256" key="1">
    <source>
        <dbReference type="SAM" id="MobiDB-lite"/>
    </source>
</evidence>
<dbReference type="GO" id="GO:0016020">
    <property type="term" value="C:membrane"/>
    <property type="evidence" value="ECO:0007669"/>
    <property type="project" value="InterPro"/>
</dbReference>
<evidence type="ECO:0000313" key="2">
    <source>
        <dbReference type="EMBL" id="APF36665.1"/>
    </source>
</evidence>
<dbReference type="SUPFAM" id="SSF52540">
    <property type="entry name" value="P-loop containing nucleoside triphosphate hydrolases"/>
    <property type="match status" value="1"/>
</dbReference>
<dbReference type="EMBL" id="CP018095">
    <property type="protein sequence ID" value="APF36665.1"/>
    <property type="molecule type" value="Genomic_DNA"/>
</dbReference>
<dbReference type="KEGG" id="cdq:BOQ54_04475"/>
<dbReference type="Proteomes" id="UP000182703">
    <property type="component" value="Chromosome"/>
</dbReference>
<evidence type="ECO:0000313" key="3">
    <source>
        <dbReference type="Proteomes" id="UP000182703"/>
    </source>
</evidence>